<keyword evidence="8" id="KW-0029">Amino-acid transport</keyword>
<dbReference type="InterPro" id="IPR001851">
    <property type="entry name" value="ABC_transp_permease"/>
</dbReference>
<dbReference type="GO" id="GO:0005524">
    <property type="term" value="F:ATP binding"/>
    <property type="evidence" value="ECO:0007669"/>
    <property type="project" value="UniProtKB-KW"/>
</dbReference>
<proteinExistence type="inferred from homology"/>
<gene>
    <name evidence="13" type="ORF">CHS0354_013121</name>
</gene>
<keyword evidence="5 11" id="KW-0812">Transmembrane</keyword>
<dbReference type="CDD" id="cd06581">
    <property type="entry name" value="TM_PBP1_LivM_like"/>
    <property type="match status" value="1"/>
</dbReference>
<reference evidence="13" key="1">
    <citation type="journal article" date="2021" name="Genome Biol. Evol.">
        <title>A High-Quality Reference Genome for a Parasitic Bivalve with Doubly Uniparental Inheritance (Bivalvia: Unionida).</title>
        <authorList>
            <person name="Smith C.H."/>
        </authorList>
    </citation>
    <scope>NUCLEOTIDE SEQUENCE</scope>
    <source>
        <strain evidence="13">CHS0354</strain>
    </source>
</reference>
<feature type="transmembrane region" description="Helical" evidence="11">
    <location>
        <begin position="173"/>
        <end position="196"/>
    </location>
</feature>
<accession>A0AAE0VQF0</accession>
<dbReference type="InterPro" id="IPR017871">
    <property type="entry name" value="ABC_transporter-like_CS"/>
</dbReference>
<evidence type="ECO:0000256" key="3">
    <source>
        <dbReference type="ARBA" id="ARBA00022448"/>
    </source>
</evidence>
<dbReference type="PANTHER" id="PTHR43820:SF4">
    <property type="entry name" value="HIGH-AFFINITY BRANCHED-CHAIN AMINO ACID TRANSPORT ATP-BINDING PROTEIN LIVF"/>
    <property type="match status" value="1"/>
</dbReference>
<dbReference type="SMART" id="SM00382">
    <property type="entry name" value="AAA"/>
    <property type="match status" value="2"/>
</dbReference>
<dbReference type="CDD" id="cd03224">
    <property type="entry name" value="ABC_TM1139_LivF_branched"/>
    <property type="match status" value="1"/>
</dbReference>
<evidence type="ECO:0000256" key="5">
    <source>
        <dbReference type="ARBA" id="ARBA00022692"/>
    </source>
</evidence>
<dbReference type="InterPro" id="IPR052156">
    <property type="entry name" value="BCAA_Transport_ATP-bd_LivF"/>
</dbReference>
<dbReference type="NCBIfam" id="NF008450">
    <property type="entry name" value="PRK11301.1"/>
    <property type="match status" value="1"/>
</dbReference>
<keyword evidence="14" id="KW-1185">Reference proteome</keyword>
<evidence type="ECO:0000256" key="2">
    <source>
        <dbReference type="ARBA" id="ARBA00005417"/>
    </source>
</evidence>
<protein>
    <recommendedName>
        <fullName evidence="12">ABC transporter domain-containing protein</fullName>
    </recommendedName>
</protein>
<evidence type="ECO:0000259" key="12">
    <source>
        <dbReference type="PROSITE" id="PS50893"/>
    </source>
</evidence>
<dbReference type="GO" id="GO:0016887">
    <property type="term" value="F:ATP hydrolysis activity"/>
    <property type="evidence" value="ECO:0007669"/>
    <property type="project" value="InterPro"/>
</dbReference>
<reference evidence="13" key="3">
    <citation type="submission" date="2023-05" db="EMBL/GenBank/DDBJ databases">
        <authorList>
            <person name="Smith C.H."/>
        </authorList>
    </citation>
    <scope>NUCLEOTIDE SEQUENCE</scope>
    <source>
        <strain evidence="13">CHS0354</strain>
        <tissue evidence="13">Mantle</tissue>
    </source>
</reference>
<feature type="domain" description="ABC transporter" evidence="12">
    <location>
        <begin position="546"/>
        <end position="777"/>
    </location>
</feature>
<dbReference type="InterPro" id="IPR027417">
    <property type="entry name" value="P-loop_NTPase"/>
</dbReference>
<feature type="transmembrane region" description="Helical" evidence="11">
    <location>
        <begin position="122"/>
        <end position="139"/>
    </location>
</feature>
<feature type="transmembrane region" description="Helical" evidence="11">
    <location>
        <begin position="208"/>
        <end position="235"/>
    </location>
</feature>
<dbReference type="GO" id="GO:0015658">
    <property type="term" value="F:branched-chain amino acid transmembrane transporter activity"/>
    <property type="evidence" value="ECO:0007669"/>
    <property type="project" value="InterPro"/>
</dbReference>
<keyword evidence="3" id="KW-0813">Transport</keyword>
<evidence type="ECO:0000256" key="10">
    <source>
        <dbReference type="ARBA" id="ARBA00023136"/>
    </source>
</evidence>
<keyword evidence="9 11" id="KW-1133">Transmembrane helix</keyword>
<keyword evidence="10 11" id="KW-0472">Membrane</keyword>
<comment type="similarity">
    <text evidence="2">Belongs to the ABC transporter superfamily.</text>
</comment>
<dbReference type="Pfam" id="PF02653">
    <property type="entry name" value="BPD_transp_2"/>
    <property type="match status" value="1"/>
</dbReference>
<keyword evidence="4" id="KW-1003">Cell membrane</keyword>
<comment type="caution">
    <text evidence="13">The sequence shown here is derived from an EMBL/GenBank/DDBJ whole genome shotgun (WGS) entry which is preliminary data.</text>
</comment>
<dbReference type="AlphaFoldDB" id="A0AAE0VQF0"/>
<name>A0AAE0VQF0_9BIVA</name>
<evidence type="ECO:0000256" key="11">
    <source>
        <dbReference type="SAM" id="Phobius"/>
    </source>
</evidence>
<organism evidence="13 14">
    <name type="scientific">Potamilus streckersoni</name>
    <dbReference type="NCBI Taxonomy" id="2493646"/>
    <lineage>
        <taxon>Eukaryota</taxon>
        <taxon>Metazoa</taxon>
        <taxon>Spiralia</taxon>
        <taxon>Lophotrochozoa</taxon>
        <taxon>Mollusca</taxon>
        <taxon>Bivalvia</taxon>
        <taxon>Autobranchia</taxon>
        <taxon>Heteroconchia</taxon>
        <taxon>Palaeoheterodonta</taxon>
        <taxon>Unionida</taxon>
        <taxon>Unionoidea</taxon>
        <taxon>Unionidae</taxon>
        <taxon>Ambleminae</taxon>
        <taxon>Lampsilini</taxon>
        <taxon>Potamilus</taxon>
    </lineage>
</organism>
<evidence type="ECO:0000313" key="13">
    <source>
        <dbReference type="EMBL" id="KAK3586171.1"/>
    </source>
</evidence>
<feature type="transmembrane region" description="Helical" evidence="11">
    <location>
        <begin position="247"/>
        <end position="266"/>
    </location>
</feature>
<reference evidence="13" key="2">
    <citation type="journal article" date="2021" name="Genome Biol. Evol.">
        <title>Developing a high-quality reference genome for a parasitic bivalve with doubly uniparental inheritance (Bivalvia: Unionida).</title>
        <authorList>
            <person name="Smith C.H."/>
        </authorList>
    </citation>
    <scope>NUCLEOTIDE SEQUENCE</scope>
    <source>
        <strain evidence="13">CHS0354</strain>
        <tissue evidence="13">Mantle</tissue>
    </source>
</reference>
<evidence type="ECO:0000256" key="1">
    <source>
        <dbReference type="ARBA" id="ARBA00004651"/>
    </source>
</evidence>
<dbReference type="InterPro" id="IPR043428">
    <property type="entry name" value="LivM-like"/>
</dbReference>
<dbReference type="SUPFAM" id="SSF52540">
    <property type="entry name" value="P-loop containing nucleoside triphosphate hydrolases"/>
    <property type="match status" value="2"/>
</dbReference>
<dbReference type="Proteomes" id="UP001195483">
    <property type="component" value="Unassembled WGS sequence"/>
</dbReference>
<dbReference type="InterPro" id="IPR003593">
    <property type="entry name" value="AAA+_ATPase"/>
</dbReference>
<dbReference type="Gene3D" id="3.40.50.300">
    <property type="entry name" value="P-loop containing nucleotide triphosphate hydrolases"/>
    <property type="match status" value="2"/>
</dbReference>
<evidence type="ECO:0000256" key="7">
    <source>
        <dbReference type="ARBA" id="ARBA00022840"/>
    </source>
</evidence>
<evidence type="ECO:0000313" key="14">
    <source>
        <dbReference type="Proteomes" id="UP001195483"/>
    </source>
</evidence>
<dbReference type="PROSITE" id="PS00211">
    <property type="entry name" value="ABC_TRANSPORTER_1"/>
    <property type="match status" value="1"/>
</dbReference>
<feature type="transmembrane region" description="Helical" evidence="11">
    <location>
        <begin position="26"/>
        <end position="48"/>
    </location>
</feature>
<feature type="domain" description="ABC transporter" evidence="12">
    <location>
        <begin position="267"/>
        <end position="545"/>
    </location>
</feature>
<dbReference type="GO" id="GO:0005886">
    <property type="term" value="C:plasma membrane"/>
    <property type="evidence" value="ECO:0007669"/>
    <property type="project" value="UniProtKB-SubCell"/>
</dbReference>
<evidence type="ECO:0000256" key="6">
    <source>
        <dbReference type="ARBA" id="ARBA00022741"/>
    </source>
</evidence>
<dbReference type="InterPro" id="IPR003439">
    <property type="entry name" value="ABC_transporter-like_ATP-bd"/>
</dbReference>
<dbReference type="Pfam" id="PF00005">
    <property type="entry name" value="ABC_tran"/>
    <property type="match status" value="2"/>
</dbReference>
<keyword evidence="7" id="KW-0067">ATP-binding</keyword>
<dbReference type="PANTHER" id="PTHR43820">
    <property type="entry name" value="HIGH-AFFINITY BRANCHED-CHAIN AMINO ACID TRANSPORT ATP-BINDING PROTEIN LIVF"/>
    <property type="match status" value="1"/>
</dbReference>
<comment type="subcellular location">
    <subcellularLocation>
        <location evidence="1">Cell membrane</location>
        <topology evidence="1">Multi-pass membrane protein</topology>
    </subcellularLocation>
</comment>
<dbReference type="GO" id="GO:0015807">
    <property type="term" value="P:L-amino acid transport"/>
    <property type="evidence" value="ECO:0007669"/>
    <property type="project" value="TreeGrafter"/>
</dbReference>
<dbReference type="EMBL" id="JAEAOA010000799">
    <property type="protein sequence ID" value="KAK3586171.1"/>
    <property type="molecule type" value="Genomic_DNA"/>
</dbReference>
<dbReference type="CDD" id="cd03219">
    <property type="entry name" value="ABC_Mj1267_LivG_branched"/>
    <property type="match status" value="1"/>
</dbReference>
<evidence type="ECO:0000256" key="8">
    <source>
        <dbReference type="ARBA" id="ARBA00022970"/>
    </source>
</evidence>
<sequence>MLDLGFVAFYAVGAYTLGLLSQHAGLGFWSVLPIAGFVTAMFGAVLGFPVLRMHGDYLAIVTLGFGEIIRLFLNNMLELTGGPNGMSVPKITFFGYEFSRSEEETTFSSLFGLEYDSTHQMIFLYLVLFAVCVLAIVFCSKLKKMPIGRAWEALREDEIACRSMGINHVAVKLSAFMLGAMFGGISGVFFAAYQGFINPTSFTFIESVLIVAIVVLGGLGSIPGVIMAAIALNVIPELFREFQDYRIIMFGLAMVIMMLWRPRGLIRIIKNLTMRFGGIVALKDVSFNVPKKSISALIGPNGAGKTTVFNCVTGFYRATEGQLLLKTAKGDINIKKVLGEELSLSDLVNPSQLGEKIFYKMLGGTHRVVQGGLARTFQNIRLFKDMTVVENLLVAQHMRLNRNILAGLFSSSSYKESEQRALEEAYHWLEMLKLTGFAQKLAGALPYGQSRRLEIARAMCTGPEVICLDEPAAGLNPKETDDLTATISLLREKFNITILLIEHDMSMVMRISDYITVLDHGVVIAHGDPKTIENDPQYMTTEQPFLKISGVSAHYGPVQALKNVSLEIHKSEIVTLIGANGAGKSTLLMTIFGNPKPSAGTIIYNGIDITNIDVHHISKLGISQSPEGRRIFLQMTVEENIIIGANSLGDDYIDEDKQKIFEMFPILKQRRNQVAGTLSGGEQQMLAIGRALMSRPKLLLLDEPSLGLAPLIIKNIFETIKQIAQTGTTIFLVEQNAFGALKLADRAYVLVNGEIKMSGKAHDLLDNEDIKKAYLGGH</sequence>
<evidence type="ECO:0000256" key="9">
    <source>
        <dbReference type="ARBA" id="ARBA00022989"/>
    </source>
</evidence>
<dbReference type="PROSITE" id="PS50893">
    <property type="entry name" value="ABC_TRANSPORTER_2"/>
    <property type="match status" value="2"/>
</dbReference>
<evidence type="ECO:0000256" key="4">
    <source>
        <dbReference type="ARBA" id="ARBA00022475"/>
    </source>
</evidence>
<keyword evidence="6" id="KW-0547">Nucleotide-binding</keyword>